<dbReference type="InterPro" id="IPR006314">
    <property type="entry name" value="Dyp_peroxidase"/>
</dbReference>
<evidence type="ECO:0000313" key="13">
    <source>
        <dbReference type="EMBL" id="MCP3426380.1"/>
    </source>
</evidence>
<proteinExistence type="inferred from homology"/>
<keyword evidence="6" id="KW-0560">Oxidoreductase</keyword>
<dbReference type="SUPFAM" id="SSF54909">
    <property type="entry name" value="Dimeric alpha+beta barrel"/>
    <property type="match status" value="1"/>
</dbReference>
<keyword evidence="10" id="KW-1133">Transmembrane helix</keyword>
<dbReference type="NCBIfam" id="TIGR01413">
    <property type="entry name" value="Dyp_perox_fam"/>
    <property type="match status" value="1"/>
</dbReference>
<organism evidence="13 14">
    <name type="scientific">Rothia santali</name>
    <dbReference type="NCBI Taxonomy" id="2949643"/>
    <lineage>
        <taxon>Bacteria</taxon>
        <taxon>Bacillati</taxon>
        <taxon>Actinomycetota</taxon>
        <taxon>Actinomycetes</taxon>
        <taxon>Micrococcales</taxon>
        <taxon>Micrococcaceae</taxon>
        <taxon>Rothia</taxon>
    </lineage>
</organism>
<comment type="caution">
    <text evidence="13">The sequence shown here is derived from an EMBL/GenBank/DDBJ whole genome shotgun (WGS) entry which is preliminary data.</text>
</comment>
<keyword evidence="4" id="KW-0479">Metal-binding</keyword>
<accession>A0A9X2HE08</accession>
<evidence type="ECO:0000256" key="7">
    <source>
        <dbReference type="ARBA" id="ARBA00023004"/>
    </source>
</evidence>
<feature type="transmembrane region" description="Helical" evidence="10">
    <location>
        <begin position="20"/>
        <end position="40"/>
    </location>
</feature>
<dbReference type="EMBL" id="JANAFB010000024">
    <property type="protein sequence ID" value="MCP3426380.1"/>
    <property type="molecule type" value="Genomic_DNA"/>
</dbReference>
<dbReference type="InterPro" id="IPR048328">
    <property type="entry name" value="Dyp_perox_C"/>
</dbReference>
<dbReference type="GO" id="GO:0005829">
    <property type="term" value="C:cytosol"/>
    <property type="evidence" value="ECO:0007669"/>
    <property type="project" value="TreeGrafter"/>
</dbReference>
<evidence type="ECO:0000256" key="4">
    <source>
        <dbReference type="ARBA" id="ARBA00022723"/>
    </source>
</evidence>
<evidence type="ECO:0000256" key="6">
    <source>
        <dbReference type="ARBA" id="ARBA00023002"/>
    </source>
</evidence>
<feature type="region of interest" description="Disordered" evidence="9">
    <location>
        <begin position="280"/>
        <end position="312"/>
    </location>
</feature>
<evidence type="ECO:0000313" key="14">
    <source>
        <dbReference type="Proteomes" id="UP001139502"/>
    </source>
</evidence>
<dbReference type="InterPro" id="IPR011008">
    <property type="entry name" value="Dimeric_a/b-barrel"/>
</dbReference>
<keyword evidence="14" id="KW-1185">Reference proteome</keyword>
<sequence>MTNRKDDRTSAGRLFTRRNALIGGATVTAGAVAAGGINAVRRDGGGNPQVEEAGATAPLADAVVGFHGDRQAGITTPAPAYGNFIAVGLRAGLDRTDVRRMLKVLTADAADLTSGLPPIADQEPELAEIPANLTVTVGFGERVFDIVDPAAKPEWLKPLPAFEQIDQLREEYNGGDLVLQICSDDRMTLAHAQRVLLKGLRSFGEAKWVQEGFRNASGSLKKGTTMRNLFGQVDGTINPTTEDSSMDEVVYGDLEGLEPWAPGGTSLVIRRIHMNLDTWDEADPPGREDAVGRRISNGAPLTGQREEDPADLSATTPLGFPVIGDYAHIRRATATTPEERILRRPYNYDLPVSAAGGLAVKDSTSGGVSDSGLIFASYQADPVRQFLPIQQRLAELDMLNMWTVPIGSAVFAIPPGCSPGGFVGDLLFED</sequence>
<keyword evidence="10" id="KW-0472">Membrane</keyword>
<dbReference type="GO" id="GO:0046872">
    <property type="term" value="F:metal ion binding"/>
    <property type="evidence" value="ECO:0007669"/>
    <property type="project" value="UniProtKB-KW"/>
</dbReference>
<dbReference type="RefSeq" id="WP_254167001.1">
    <property type="nucleotide sequence ID" value="NZ_JANAFB010000024.1"/>
</dbReference>
<evidence type="ECO:0000256" key="2">
    <source>
        <dbReference type="ARBA" id="ARBA00022559"/>
    </source>
</evidence>
<dbReference type="PANTHER" id="PTHR30521">
    <property type="entry name" value="DEFERROCHELATASE/PEROXIDASE"/>
    <property type="match status" value="1"/>
</dbReference>
<gene>
    <name evidence="13" type="ORF">NBM05_10295</name>
</gene>
<dbReference type="PROSITE" id="PS51318">
    <property type="entry name" value="TAT"/>
    <property type="match status" value="1"/>
</dbReference>
<evidence type="ECO:0000256" key="5">
    <source>
        <dbReference type="ARBA" id="ARBA00022729"/>
    </source>
</evidence>
<comment type="similarity">
    <text evidence="8">Belongs to the DyP-type peroxidase family.</text>
</comment>
<dbReference type="PANTHER" id="PTHR30521:SF4">
    <property type="entry name" value="DEFERROCHELATASE"/>
    <property type="match status" value="1"/>
</dbReference>
<dbReference type="Pfam" id="PF20628">
    <property type="entry name" value="Dyp_perox_C"/>
    <property type="match status" value="1"/>
</dbReference>
<dbReference type="InterPro" id="IPR006311">
    <property type="entry name" value="TAT_signal"/>
</dbReference>
<dbReference type="InterPro" id="IPR048327">
    <property type="entry name" value="Dyp_perox_N"/>
</dbReference>
<dbReference type="GO" id="GO:0020037">
    <property type="term" value="F:heme binding"/>
    <property type="evidence" value="ECO:0007669"/>
    <property type="project" value="InterPro"/>
</dbReference>
<keyword evidence="3" id="KW-0349">Heme</keyword>
<dbReference type="Proteomes" id="UP001139502">
    <property type="component" value="Unassembled WGS sequence"/>
</dbReference>
<name>A0A9X2HE08_9MICC</name>
<dbReference type="GO" id="GO:0004601">
    <property type="term" value="F:peroxidase activity"/>
    <property type="evidence" value="ECO:0007669"/>
    <property type="project" value="UniProtKB-KW"/>
</dbReference>
<comment type="cofactor">
    <cofactor evidence="1">
        <name>heme b</name>
        <dbReference type="ChEBI" id="CHEBI:60344"/>
    </cofactor>
</comment>
<evidence type="ECO:0000259" key="11">
    <source>
        <dbReference type="Pfam" id="PF04261"/>
    </source>
</evidence>
<evidence type="ECO:0000256" key="3">
    <source>
        <dbReference type="ARBA" id="ARBA00022617"/>
    </source>
</evidence>
<evidence type="ECO:0000259" key="12">
    <source>
        <dbReference type="Pfam" id="PF20628"/>
    </source>
</evidence>
<keyword evidence="7" id="KW-0408">Iron</keyword>
<evidence type="ECO:0000256" key="1">
    <source>
        <dbReference type="ARBA" id="ARBA00001970"/>
    </source>
</evidence>
<keyword evidence="2 13" id="KW-0575">Peroxidase</keyword>
<feature type="domain" description="Dyp-type peroxidase C-terminal" evidence="12">
    <location>
        <begin position="226"/>
        <end position="417"/>
    </location>
</feature>
<dbReference type="AlphaFoldDB" id="A0A9X2HE08"/>
<dbReference type="Pfam" id="PF04261">
    <property type="entry name" value="Dyp_perox_N"/>
    <property type="match status" value="1"/>
</dbReference>
<protein>
    <submittedName>
        <fullName evidence="13">Dyp-type peroxidase</fullName>
    </submittedName>
</protein>
<evidence type="ECO:0000256" key="10">
    <source>
        <dbReference type="SAM" id="Phobius"/>
    </source>
</evidence>
<keyword evidence="10" id="KW-0812">Transmembrane</keyword>
<keyword evidence="5" id="KW-0732">Signal</keyword>
<evidence type="ECO:0000256" key="8">
    <source>
        <dbReference type="ARBA" id="ARBA00025737"/>
    </source>
</evidence>
<evidence type="ECO:0000256" key="9">
    <source>
        <dbReference type="SAM" id="MobiDB-lite"/>
    </source>
</evidence>
<reference evidence="13" key="1">
    <citation type="submission" date="2022-06" db="EMBL/GenBank/DDBJ databases">
        <title>Rothia sp. isolated from sandalwood seedling.</title>
        <authorList>
            <person name="Tuikhar N."/>
            <person name="Kirdat K."/>
            <person name="Thorat V."/>
            <person name="Swetha P."/>
            <person name="Padma S."/>
            <person name="Sundararaj R."/>
            <person name="Yadav A."/>
        </authorList>
    </citation>
    <scope>NUCLEOTIDE SEQUENCE</scope>
    <source>
        <strain evidence="13">AR01</strain>
    </source>
</reference>
<dbReference type="PROSITE" id="PS51404">
    <property type="entry name" value="DYP_PEROXIDASE"/>
    <property type="match status" value="1"/>
</dbReference>
<feature type="domain" description="Dyp-type peroxidase N-terminal" evidence="11">
    <location>
        <begin position="71"/>
        <end position="214"/>
    </location>
</feature>